<dbReference type="SUPFAM" id="SSF52821">
    <property type="entry name" value="Rhodanese/Cell cycle control phosphatase"/>
    <property type="match status" value="2"/>
</dbReference>
<evidence type="ECO:0000313" key="5">
    <source>
        <dbReference type="EMBL" id="CEQ04891.1"/>
    </source>
</evidence>
<dbReference type="EC" id="2.8.1.1" evidence="5"/>
<accession>A0A0C7GBG5</accession>
<evidence type="ECO:0000313" key="6">
    <source>
        <dbReference type="Proteomes" id="UP000049127"/>
    </source>
</evidence>
<gene>
    <name evidence="5" type="primary">ynjE</name>
    <name evidence="5" type="ORF">R28058_26081</name>
</gene>
<dbReference type="PROSITE" id="PS51257">
    <property type="entry name" value="PROKAR_LIPOPROTEIN"/>
    <property type="match status" value="1"/>
</dbReference>
<dbReference type="CDD" id="cd01448">
    <property type="entry name" value="TST_Repeat_1"/>
    <property type="match status" value="1"/>
</dbReference>
<organism evidence="5 6">
    <name type="scientific">Paraclostridium sordellii</name>
    <name type="common">Clostridium sordellii</name>
    <dbReference type="NCBI Taxonomy" id="1505"/>
    <lineage>
        <taxon>Bacteria</taxon>
        <taxon>Bacillati</taxon>
        <taxon>Bacillota</taxon>
        <taxon>Clostridia</taxon>
        <taxon>Peptostreptococcales</taxon>
        <taxon>Peptostreptococcaceae</taxon>
        <taxon>Paraclostridium</taxon>
    </lineage>
</organism>
<feature type="chain" id="PRO_5039361198" evidence="3">
    <location>
        <begin position="19"/>
        <end position="355"/>
    </location>
</feature>
<dbReference type="GO" id="GO:0004792">
    <property type="term" value="F:thiosulfate-cyanide sulfurtransferase activity"/>
    <property type="evidence" value="ECO:0007669"/>
    <property type="project" value="UniProtKB-EC"/>
</dbReference>
<dbReference type="PROSITE" id="PS50206">
    <property type="entry name" value="RHODANESE_3"/>
    <property type="match status" value="2"/>
</dbReference>
<dbReference type="PANTHER" id="PTHR11364">
    <property type="entry name" value="THIOSULFATE SULFERTANSFERASE"/>
    <property type="match status" value="1"/>
</dbReference>
<dbReference type="Pfam" id="PF00581">
    <property type="entry name" value="Rhodanese"/>
    <property type="match status" value="2"/>
</dbReference>
<evidence type="ECO:0000256" key="2">
    <source>
        <dbReference type="ARBA" id="ARBA00022737"/>
    </source>
</evidence>
<dbReference type="Proteomes" id="UP000049127">
    <property type="component" value="Unassembled WGS sequence"/>
</dbReference>
<feature type="domain" description="Rhodanese" evidence="4">
    <location>
        <begin position="66"/>
        <end position="175"/>
    </location>
</feature>
<name>A0A0C7GBG5_PARSO</name>
<dbReference type="AlphaFoldDB" id="A0A0C7GBG5"/>
<evidence type="ECO:0000259" key="4">
    <source>
        <dbReference type="PROSITE" id="PS50206"/>
    </source>
</evidence>
<dbReference type="EMBL" id="CEKZ01000022">
    <property type="protein sequence ID" value="CEQ04891.1"/>
    <property type="molecule type" value="Genomic_DNA"/>
</dbReference>
<keyword evidence="2" id="KW-0677">Repeat</keyword>
<dbReference type="InterPro" id="IPR045078">
    <property type="entry name" value="TST/MPST-like"/>
</dbReference>
<feature type="signal peptide" evidence="3">
    <location>
        <begin position="1"/>
        <end position="18"/>
    </location>
</feature>
<protein>
    <submittedName>
        <fullName evidence="5">Rhodanese domain-containing protein</fullName>
        <ecNumber evidence="5">2.8.1.1</ecNumber>
    </submittedName>
</protein>
<dbReference type="InterPro" id="IPR001763">
    <property type="entry name" value="Rhodanese-like_dom"/>
</dbReference>
<keyword evidence="3" id="KW-0732">Signal</keyword>
<dbReference type="OrthoDB" id="9770030at2"/>
<dbReference type="InterPro" id="IPR001307">
    <property type="entry name" value="Thiosulphate_STrfase_CS"/>
</dbReference>
<dbReference type="InterPro" id="IPR036873">
    <property type="entry name" value="Rhodanese-like_dom_sf"/>
</dbReference>
<dbReference type="CDD" id="cd01449">
    <property type="entry name" value="TST_Repeat_2"/>
    <property type="match status" value="1"/>
</dbReference>
<evidence type="ECO:0000256" key="1">
    <source>
        <dbReference type="ARBA" id="ARBA00022679"/>
    </source>
</evidence>
<dbReference type="RefSeq" id="WP_055342936.1">
    <property type="nucleotide sequence ID" value="NZ_CDNI01000022.1"/>
</dbReference>
<keyword evidence="1 5" id="KW-0808">Transferase</keyword>
<sequence length="355" mass="39593">MKKKLISAIIGITMIAIAAVGCSKPSNDSKDTSKEKSNVKAEQVDAKKVFVSPQWVQSVIDKNQPESKNYIIGEVSWGTYKDSPTYTKGHIPGAIHIDTSSVESEPIWNISDPKVVEKNMLDLGITKDKTVILYGNDISAVSRVAYAYLWAGVENVKVLNGGIEAWEKAGYKTETKVEKPTPTKDFGTTVPAHPEYWMSIDQVKKKLKDDSNFRLVSIRSKEEFDGKTSGYTYIDRAGEPKGAVWGHAGSDPYNMQDYLHKDGTVITAEEMEKLWSDSDINKNNELSFYCGTGWRAAIPWLIAYDAGWKNMTVYDGGWNEWQMHNNLPVQVGDPNGENCEYTTVDKLPTDKAAKK</sequence>
<dbReference type="Gene3D" id="3.40.250.10">
    <property type="entry name" value="Rhodanese-like domain"/>
    <property type="match status" value="2"/>
</dbReference>
<proteinExistence type="predicted"/>
<evidence type="ECO:0000256" key="3">
    <source>
        <dbReference type="SAM" id="SignalP"/>
    </source>
</evidence>
<dbReference type="PANTHER" id="PTHR11364:SF27">
    <property type="entry name" value="SULFURTRANSFERASE"/>
    <property type="match status" value="1"/>
</dbReference>
<dbReference type="PROSITE" id="PS00380">
    <property type="entry name" value="RHODANESE_1"/>
    <property type="match status" value="1"/>
</dbReference>
<feature type="domain" description="Rhodanese" evidence="4">
    <location>
        <begin position="209"/>
        <end position="330"/>
    </location>
</feature>
<reference evidence="5 6" key="1">
    <citation type="submission" date="2015-01" db="EMBL/GenBank/DDBJ databases">
        <authorList>
            <person name="Aslett A.Martin."/>
            <person name="De Silva Nishadi"/>
        </authorList>
    </citation>
    <scope>NUCLEOTIDE SEQUENCE [LARGE SCALE GENOMIC DNA]</scope>
    <source>
        <strain evidence="5 6">R28058</strain>
    </source>
</reference>
<dbReference type="SMART" id="SM00450">
    <property type="entry name" value="RHOD"/>
    <property type="match status" value="2"/>
</dbReference>